<dbReference type="PANTHER" id="PTHR33988">
    <property type="entry name" value="ENDORIBONUCLEASE MAZF-RELATED"/>
    <property type="match status" value="1"/>
</dbReference>
<sequence>MVKERIPRKGDIWHFDPEPVFGRELKGRHYCIVITEEALNRALGVALCCPISTLAASARSAGMTVAVQPADTDRGDIRGVVLCHQVQSIDLTAKEATFETVAEDTLIQEVIYKLTNLIDPLQ</sequence>
<organism evidence="1">
    <name type="scientific">Acerihabitans sp. KWT182</name>
    <dbReference type="NCBI Taxonomy" id="3157919"/>
    <lineage>
        <taxon>Bacteria</taxon>
        <taxon>Pseudomonadati</taxon>
        <taxon>Pseudomonadota</taxon>
        <taxon>Gammaproteobacteria</taxon>
        <taxon>Enterobacterales</taxon>
        <taxon>Pectobacteriaceae</taxon>
        <taxon>Acerihabitans</taxon>
    </lineage>
</organism>
<dbReference type="AlphaFoldDB" id="A0AAU7Q7N4"/>
<dbReference type="SUPFAM" id="SSF50118">
    <property type="entry name" value="Cell growth inhibitor/plasmid maintenance toxic component"/>
    <property type="match status" value="1"/>
</dbReference>
<reference evidence="1" key="1">
    <citation type="submission" date="2024-06" db="EMBL/GenBank/DDBJ databases">
        <authorList>
            <person name="Coelho C."/>
            <person name="Bento M."/>
            <person name="Garcia E."/>
            <person name="Camelo A."/>
            <person name="Brandao I."/>
            <person name="Espirito Santo C."/>
            <person name="Trovao J."/>
            <person name="Verissimo A."/>
            <person name="Costa J."/>
            <person name="Tiago I."/>
        </authorList>
    </citation>
    <scope>NUCLEOTIDE SEQUENCE</scope>
    <source>
        <strain evidence="1">KWT182</strain>
    </source>
</reference>
<dbReference type="PANTHER" id="PTHR33988:SF3">
    <property type="entry name" value="ENDORIBONUCLEASE TOXIN CHPB-RELATED"/>
    <property type="match status" value="1"/>
</dbReference>
<dbReference type="Pfam" id="PF02452">
    <property type="entry name" value="PemK_toxin"/>
    <property type="match status" value="1"/>
</dbReference>
<name>A0AAU7Q7N4_9GAMM</name>
<dbReference type="InterPro" id="IPR003477">
    <property type="entry name" value="PemK-like"/>
</dbReference>
<dbReference type="GO" id="GO:0003677">
    <property type="term" value="F:DNA binding"/>
    <property type="evidence" value="ECO:0007669"/>
    <property type="project" value="InterPro"/>
</dbReference>
<dbReference type="InterPro" id="IPR011067">
    <property type="entry name" value="Plasmid_toxin/cell-grow_inhib"/>
</dbReference>
<accession>A0AAU7Q7N4</accession>
<dbReference type="Gene3D" id="2.30.30.110">
    <property type="match status" value="1"/>
</dbReference>
<dbReference type="EMBL" id="CP157947">
    <property type="protein sequence ID" value="XBS69063.1"/>
    <property type="molecule type" value="Genomic_DNA"/>
</dbReference>
<dbReference type="GO" id="GO:0006402">
    <property type="term" value="P:mRNA catabolic process"/>
    <property type="evidence" value="ECO:0007669"/>
    <property type="project" value="TreeGrafter"/>
</dbReference>
<protein>
    <submittedName>
        <fullName evidence="1">Type II toxin-antitoxin system PemK/MazF family toxin</fullName>
    </submittedName>
</protein>
<proteinExistence type="predicted"/>
<gene>
    <name evidence="1" type="ORF">ABK905_21615</name>
</gene>
<dbReference type="GO" id="GO:0004521">
    <property type="term" value="F:RNA endonuclease activity"/>
    <property type="evidence" value="ECO:0007669"/>
    <property type="project" value="TreeGrafter"/>
</dbReference>
<evidence type="ECO:0000313" key="1">
    <source>
        <dbReference type="EMBL" id="XBS69063.1"/>
    </source>
</evidence>
<dbReference type="GO" id="GO:0016075">
    <property type="term" value="P:rRNA catabolic process"/>
    <property type="evidence" value="ECO:0007669"/>
    <property type="project" value="TreeGrafter"/>
</dbReference>